<sequence length="163" mass="17286">MTRLSILTVVTTLCLAASAAAPATAAPAATVLGVRLAPGTAGLSPQLAVEYTLARDAAGRSGVPLSITSGKRSWAEQDRMWRDGVRQYGSPGAASRWVLPPSRSTHVAGDAIDVGPRAGAAWLERNGYRFGLCRTYDNEWWHFEATTLPGVPCGPRLPDASRR</sequence>
<dbReference type="InterPro" id="IPR003709">
    <property type="entry name" value="VanY-like_core_dom"/>
</dbReference>
<dbReference type="EMBL" id="BJOV01000005">
    <property type="protein sequence ID" value="GEE03111.1"/>
    <property type="molecule type" value="Genomic_DNA"/>
</dbReference>
<reference evidence="4" key="1">
    <citation type="submission" date="2019-06" db="EMBL/GenBank/DDBJ databases">
        <title>Gordonia isolated from sludge of a wastewater treatment plant.</title>
        <authorList>
            <person name="Tamura T."/>
            <person name="Aoyama K."/>
            <person name="Kang Y."/>
            <person name="Saito S."/>
            <person name="Akiyama N."/>
            <person name="Yazawa K."/>
            <person name="Gonoi T."/>
            <person name="Mikami Y."/>
        </authorList>
    </citation>
    <scope>NUCLEOTIDE SEQUENCE [LARGE SCALE GENOMIC DNA]</scope>
    <source>
        <strain evidence="4">NBRC 107696</strain>
    </source>
</reference>
<dbReference type="InterPro" id="IPR009045">
    <property type="entry name" value="Zn_M74/Hedgehog-like"/>
</dbReference>
<feature type="chain" id="PRO_5029512236" description="D-alanyl-D-alanine carboxypeptidase-like core domain-containing protein" evidence="1">
    <location>
        <begin position="26"/>
        <end position="163"/>
    </location>
</feature>
<name>A0A7I9VD76_9ACTN</name>
<evidence type="ECO:0000259" key="2">
    <source>
        <dbReference type="Pfam" id="PF02557"/>
    </source>
</evidence>
<dbReference type="GO" id="GO:0006508">
    <property type="term" value="P:proteolysis"/>
    <property type="evidence" value="ECO:0007669"/>
    <property type="project" value="InterPro"/>
</dbReference>
<keyword evidence="1" id="KW-0732">Signal</keyword>
<dbReference type="SUPFAM" id="SSF55166">
    <property type="entry name" value="Hedgehog/DD-peptidase"/>
    <property type="match status" value="1"/>
</dbReference>
<organism evidence="3 4">
    <name type="scientific">Gordonia spumicola</name>
    <dbReference type="NCBI Taxonomy" id="589161"/>
    <lineage>
        <taxon>Bacteria</taxon>
        <taxon>Bacillati</taxon>
        <taxon>Actinomycetota</taxon>
        <taxon>Actinomycetes</taxon>
        <taxon>Mycobacteriales</taxon>
        <taxon>Gordoniaceae</taxon>
        <taxon>Gordonia</taxon>
    </lineage>
</organism>
<dbReference type="Pfam" id="PF02557">
    <property type="entry name" value="VanY"/>
    <property type="match status" value="1"/>
</dbReference>
<dbReference type="PANTHER" id="PTHR34385">
    <property type="entry name" value="D-ALANYL-D-ALANINE CARBOXYPEPTIDASE"/>
    <property type="match status" value="1"/>
</dbReference>
<dbReference type="OrthoDB" id="3293184at2"/>
<evidence type="ECO:0000313" key="4">
    <source>
        <dbReference type="Proteomes" id="UP000444960"/>
    </source>
</evidence>
<feature type="signal peptide" evidence="1">
    <location>
        <begin position="1"/>
        <end position="25"/>
    </location>
</feature>
<dbReference type="PANTHER" id="PTHR34385:SF1">
    <property type="entry name" value="PEPTIDOGLYCAN L-ALANYL-D-GLUTAMATE ENDOPEPTIDASE CWLK"/>
    <property type="match status" value="1"/>
</dbReference>
<keyword evidence="4" id="KW-1185">Reference proteome</keyword>
<gene>
    <name evidence="3" type="ORF">nbrc107696_35570</name>
</gene>
<dbReference type="AlphaFoldDB" id="A0A7I9VD76"/>
<dbReference type="RefSeq" id="WP_161896669.1">
    <property type="nucleotide sequence ID" value="NZ_BJOV01000005.1"/>
</dbReference>
<dbReference type="Gene3D" id="3.30.1380.10">
    <property type="match status" value="1"/>
</dbReference>
<dbReference type="CDD" id="cd14846">
    <property type="entry name" value="Peptidase_M15_like"/>
    <property type="match status" value="1"/>
</dbReference>
<protein>
    <recommendedName>
        <fullName evidence="2">D-alanyl-D-alanine carboxypeptidase-like core domain-containing protein</fullName>
    </recommendedName>
</protein>
<dbReference type="GO" id="GO:0008233">
    <property type="term" value="F:peptidase activity"/>
    <property type="evidence" value="ECO:0007669"/>
    <property type="project" value="InterPro"/>
</dbReference>
<feature type="domain" description="D-alanyl-D-alanine carboxypeptidase-like core" evidence="2">
    <location>
        <begin position="43"/>
        <end position="128"/>
    </location>
</feature>
<evidence type="ECO:0000256" key="1">
    <source>
        <dbReference type="SAM" id="SignalP"/>
    </source>
</evidence>
<comment type="caution">
    <text evidence="3">The sequence shown here is derived from an EMBL/GenBank/DDBJ whole genome shotgun (WGS) entry which is preliminary data.</text>
</comment>
<proteinExistence type="predicted"/>
<accession>A0A7I9VD76</accession>
<evidence type="ECO:0000313" key="3">
    <source>
        <dbReference type="EMBL" id="GEE03111.1"/>
    </source>
</evidence>
<dbReference type="InterPro" id="IPR052179">
    <property type="entry name" value="DD-CPase-like"/>
</dbReference>
<dbReference type="Proteomes" id="UP000444960">
    <property type="component" value="Unassembled WGS sequence"/>
</dbReference>